<feature type="compositionally biased region" description="Polar residues" evidence="1">
    <location>
        <begin position="73"/>
        <end position="90"/>
    </location>
</feature>
<protein>
    <submittedName>
        <fullName evidence="2">Uncharacterized protein</fullName>
    </submittedName>
</protein>
<dbReference type="Proteomes" id="UP001383192">
    <property type="component" value="Unassembled WGS sequence"/>
</dbReference>
<feature type="region of interest" description="Disordered" evidence="1">
    <location>
        <begin position="51"/>
        <end position="109"/>
    </location>
</feature>
<sequence length="569" mass="61632">MSAPVLDPTFTFPSSIPVVSGQRARTKTTATCGSASTSTSNWIVHNHMKGGKTQTLENGEENCRTDQKKPQRRSVQVQQRAPSGYSTLPRRQNRSTQPSTPSTTDSFGGAATASLITTLSSSAPQTMQTRVAIRDKSPHRFQVVPLKEAKPKLTEKKEIEWKDLAKPHKKTNENTVDAPKRGHLSVATSQAHSTKASSRDTDGTYQSHLNTRPLALSKFPSDSSFTTSRPKASRDGHAYVDLATSLATPVSKQADSTTARRRTLSERDPNVPSAQGKVQHARSSTAKDASTTSRKAAVSSKGKTPRMTRRLGTMFARSIWSIPSSRKSESRQSPEVSGPIGSKTAPVSREPPSTENTKALHRHAAAYSLDILNRSNFLKFSSLRSNVAARHPHAKAIFLDTEKQDETAAMPKPEISEGQSSLKRHAIYSRALVVPMTKSPVAQDGPKHERKADSLSPLPVASRTPVSRVDSVESIVRVYSGQLSVVPSISSIPLVPALPTIIPLSCSRTSLSRSRSYSLGHVKDVKDTKSVNDTGSIRIHPIVAELIQAVDATIDSWRGVDSTLAVPRS</sequence>
<name>A0AAW0DZP6_9AGAR</name>
<reference evidence="2 3" key="1">
    <citation type="submission" date="2024-01" db="EMBL/GenBank/DDBJ databases">
        <title>A draft genome for a cacao thread blight-causing isolate of Paramarasmius palmivorus.</title>
        <authorList>
            <person name="Baruah I.K."/>
            <person name="Bukari Y."/>
            <person name="Amoako-Attah I."/>
            <person name="Meinhardt L.W."/>
            <person name="Bailey B.A."/>
            <person name="Cohen S.P."/>
        </authorList>
    </citation>
    <scope>NUCLEOTIDE SEQUENCE [LARGE SCALE GENOMIC DNA]</scope>
    <source>
        <strain evidence="2 3">GH-12</strain>
    </source>
</reference>
<feature type="compositionally biased region" description="Basic and acidic residues" evidence="1">
    <location>
        <begin position="159"/>
        <end position="172"/>
    </location>
</feature>
<evidence type="ECO:0000313" key="2">
    <source>
        <dbReference type="EMBL" id="KAK7056426.1"/>
    </source>
</evidence>
<feature type="compositionally biased region" description="Polar residues" evidence="1">
    <location>
        <begin position="186"/>
        <end position="196"/>
    </location>
</feature>
<feature type="region of interest" description="Disordered" evidence="1">
    <location>
        <begin position="159"/>
        <end position="233"/>
    </location>
</feature>
<keyword evidence="3" id="KW-1185">Reference proteome</keyword>
<accession>A0AAW0DZP6</accession>
<dbReference type="EMBL" id="JAYKXP010000007">
    <property type="protein sequence ID" value="KAK7056426.1"/>
    <property type="molecule type" value="Genomic_DNA"/>
</dbReference>
<comment type="caution">
    <text evidence="2">The sequence shown here is derived from an EMBL/GenBank/DDBJ whole genome shotgun (WGS) entry which is preliminary data.</text>
</comment>
<feature type="compositionally biased region" description="Polar residues" evidence="1">
    <location>
        <begin position="220"/>
        <end position="230"/>
    </location>
</feature>
<gene>
    <name evidence="2" type="ORF">VNI00_002981</name>
</gene>
<feature type="region of interest" description="Disordered" evidence="1">
    <location>
        <begin position="249"/>
        <end position="357"/>
    </location>
</feature>
<organism evidence="2 3">
    <name type="scientific">Paramarasmius palmivorus</name>
    <dbReference type="NCBI Taxonomy" id="297713"/>
    <lineage>
        <taxon>Eukaryota</taxon>
        <taxon>Fungi</taxon>
        <taxon>Dikarya</taxon>
        <taxon>Basidiomycota</taxon>
        <taxon>Agaricomycotina</taxon>
        <taxon>Agaricomycetes</taxon>
        <taxon>Agaricomycetidae</taxon>
        <taxon>Agaricales</taxon>
        <taxon>Marasmiineae</taxon>
        <taxon>Marasmiaceae</taxon>
        <taxon>Paramarasmius</taxon>
    </lineage>
</organism>
<proteinExistence type="predicted"/>
<evidence type="ECO:0000313" key="3">
    <source>
        <dbReference type="Proteomes" id="UP001383192"/>
    </source>
</evidence>
<feature type="compositionally biased region" description="Polar residues" evidence="1">
    <location>
        <begin position="281"/>
        <end position="294"/>
    </location>
</feature>
<dbReference type="AlphaFoldDB" id="A0AAW0DZP6"/>
<feature type="compositionally biased region" description="Low complexity" evidence="1">
    <location>
        <begin position="95"/>
        <end position="109"/>
    </location>
</feature>
<evidence type="ECO:0000256" key="1">
    <source>
        <dbReference type="SAM" id="MobiDB-lite"/>
    </source>
</evidence>
<feature type="region of interest" description="Disordered" evidence="1">
    <location>
        <begin position="439"/>
        <end position="462"/>
    </location>
</feature>